<name>A0AAD5JQT7_9FUNG</name>
<feature type="compositionally biased region" description="Low complexity" evidence="1">
    <location>
        <begin position="110"/>
        <end position="122"/>
    </location>
</feature>
<feature type="region of interest" description="Disordered" evidence="1">
    <location>
        <begin position="205"/>
        <end position="226"/>
    </location>
</feature>
<dbReference type="Proteomes" id="UP001209540">
    <property type="component" value="Unassembled WGS sequence"/>
</dbReference>
<feature type="compositionally biased region" description="Low complexity" evidence="1">
    <location>
        <begin position="67"/>
        <end position="81"/>
    </location>
</feature>
<reference evidence="2" key="2">
    <citation type="submission" date="2023-02" db="EMBL/GenBank/DDBJ databases">
        <authorList>
            <consortium name="DOE Joint Genome Institute"/>
            <person name="Mondo S.J."/>
            <person name="Chang Y."/>
            <person name="Wang Y."/>
            <person name="Ahrendt S."/>
            <person name="Andreopoulos W."/>
            <person name="Barry K."/>
            <person name="Beard J."/>
            <person name="Benny G.L."/>
            <person name="Blankenship S."/>
            <person name="Bonito G."/>
            <person name="Cuomo C."/>
            <person name="Desiro A."/>
            <person name="Gervers K.A."/>
            <person name="Hundley H."/>
            <person name="Kuo A."/>
            <person name="LaButti K."/>
            <person name="Lang B.F."/>
            <person name="Lipzen A."/>
            <person name="O'Donnell K."/>
            <person name="Pangilinan J."/>
            <person name="Reynolds N."/>
            <person name="Sandor L."/>
            <person name="Smith M.W."/>
            <person name="Tsang A."/>
            <person name="Grigoriev I.V."/>
            <person name="Stajich J.E."/>
            <person name="Spatafora J.W."/>
        </authorList>
    </citation>
    <scope>NUCLEOTIDE SEQUENCE</scope>
    <source>
        <strain evidence="2">RSA 2281</strain>
    </source>
</reference>
<organism evidence="2 3">
    <name type="scientific">Phascolomyces articulosus</name>
    <dbReference type="NCBI Taxonomy" id="60185"/>
    <lineage>
        <taxon>Eukaryota</taxon>
        <taxon>Fungi</taxon>
        <taxon>Fungi incertae sedis</taxon>
        <taxon>Mucoromycota</taxon>
        <taxon>Mucoromycotina</taxon>
        <taxon>Mucoromycetes</taxon>
        <taxon>Mucorales</taxon>
        <taxon>Lichtheimiaceae</taxon>
        <taxon>Phascolomyces</taxon>
    </lineage>
</organism>
<dbReference type="SUPFAM" id="SSF52047">
    <property type="entry name" value="RNI-like"/>
    <property type="match status" value="1"/>
</dbReference>
<dbReference type="InterPro" id="IPR032675">
    <property type="entry name" value="LRR_dom_sf"/>
</dbReference>
<sequence>MPKGRDLKNKLKHYSNNNPQQLQQQQQQQQQTRSNSTASVTERLAKLRVEQLRAEKNRQQRQEKNNSNESLTEGTLSSLSSRTIATTTTFSPRVAGPAAPPSWTRRAVVRRAPPAQRPEQPVDSLCSQCAQLATDYVLDHPKSISSLSITTKQQVLNRLGLRLTDRLLTYFCRGDDEHYSQLNFHSAPISFSTLVRCFWKVDPSSSPSHLLTKEDNNNGNDDDDDWIADDWEEQEEKEWDEQQQDYYIRYTYDPSLDWVLEPVLHLLKQPVDQEHVLMTPLSMKLISLDLSFISLPGYAASLIALTLPHLSNLSVAGCFTQDPGLAMIARHMKQLQHWDIGYHGWLDLTVIQPIDWQRDLLHLQWLGVAMCGQDFKAGESIAQHIFQYRRHYHLYINSSFSP</sequence>
<dbReference type="EMBL" id="JAIXMP010000036">
    <property type="protein sequence ID" value="KAI9249243.1"/>
    <property type="molecule type" value="Genomic_DNA"/>
</dbReference>
<comment type="caution">
    <text evidence="2">The sequence shown here is derived from an EMBL/GenBank/DDBJ whole genome shotgun (WGS) entry which is preliminary data.</text>
</comment>
<evidence type="ECO:0008006" key="4">
    <source>
        <dbReference type="Google" id="ProtNLM"/>
    </source>
</evidence>
<feature type="compositionally biased region" description="Polar residues" evidence="1">
    <location>
        <begin position="82"/>
        <end position="91"/>
    </location>
</feature>
<feature type="compositionally biased region" description="Low complexity" evidence="1">
    <location>
        <begin position="20"/>
        <end position="31"/>
    </location>
</feature>
<accession>A0AAD5JQT7</accession>
<evidence type="ECO:0000313" key="3">
    <source>
        <dbReference type="Proteomes" id="UP001209540"/>
    </source>
</evidence>
<proteinExistence type="predicted"/>
<dbReference type="AlphaFoldDB" id="A0AAD5JQT7"/>
<feature type="compositionally biased region" description="Basic and acidic residues" evidence="1">
    <location>
        <begin position="43"/>
        <end position="66"/>
    </location>
</feature>
<reference evidence="2" key="1">
    <citation type="journal article" date="2022" name="IScience">
        <title>Evolution of zygomycete secretomes and the origins of terrestrial fungal ecologies.</title>
        <authorList>
            <person name="Chang Y."/>
            <person name="Wang Y."/>
            <person name="Mondo S."/>
            <person name="Ahrendt S."/>
            <person name="Andreopoulos W."/>
            <person name="Barry K."/>
            <person name="Beard J."/>
            <person name="Benny G.L."/>
            <person name="Blankenship S."/>
            <person name="Bonito G."/>
            <person name="Cuomo C."/>
            <person name="Desiro A."/>
            <person name="Gervers K.A."/>
            <person name="Hundley H."/>
            <person name="Kuo A."/>
            <person name="LaButti K."/>
            <person name="Lang B.F."/>
            <person name="Lipzen A."/>
            <person name="O'Donnell K."/>
            <person name="Pangilinan J."/>
            <person name="Reynolds N."/>
            <person name="Sandor L."/>
            <person name="Smith M.E."/>
            <person name="Tsang A."/>
            <person name="Grigoriev I.V."/>
            <person name="Stajich J.E."/>
            <person name="Spatafora J.W."/>
        </authorList>
    </citation>
    <scope>NUCLEOTIDE SEQUENCE</scope>
    <source>
        <strain evidence="2">RSA 2281</strain>
    </source>
</reference>
<feature type="region of interest" description="Disordered" evidence="1">
    <location>
        <begin position="1"/>
        <end position="122"/>
    </location>
</feature>
<evidence type="ECO:0000256" key="1">
    <source>
        <dbReference type="SAM" id="MobiDB-lite"/>
    </source>
</evidence>
<keyword evidence="3" id="KW-1185">Reference proteome</keyword>
<dbReference type="Gene3D" id="3.80.10.10">
    <property type="entry name" value="Ribonuclease Inhibitor"/>
    <property type="match status" value="1"/>
</dbReference>
<protein>
    <recommendedName>
        <fullName evidence="4">F-box domain-containing protein</fullName>
    </recommendedName>
</protein>
<gene>
    <name evidence="2" type="ORF">BDA99DRAFT_542331</name>
</gene>
<evidence type="ECO:0000313" key="2">
    <source>
        <dbReference type="EMBL" id="KAI9249243.1"/>
    </source>
</evidence>